<evidence type="ECO:0000256" key="12">
    <source>
        <dbReference type="ARBA" id="ARBA00022984"/>
    </source>
</evidence>
<evidence type="ECO:0000256" key="11">
    <source>
        <dbReference type="ARBA" id="ARBA00022960"/>
    </source>
</evidence>
<dbReference type="Pfam" id="PF00905">
    <property type="entry name" value="Transpeptidase"/>
    <property type="match status" value="1"/>
</dbReference>
<keyword evidence="8" id="KW-0328">Glycosyltransferase</keyword>
<keyword evidence="9" id="KW-0808">Transferase</keyword>
<keyword evidence="7" id="KW-0645">Protease</keyword>
<comment type="catalytic activity">
    <reaction evidence="17">
        <text>[GlcNAc-(1-&gt;4)-Mur2Ac(oyl-L-Ala-gamma-D-Glu-L-Lys-D-Ala-D-Ala)](n)-di-trans,octa-cis-undecaprenyl diphosphate + beta-D-GlcNAc-(1-&gt;4)-Mur2Ac(oyl-L-Ala-gamma-D-Glu-L-Lys-D-Ala-D-Ala)-di-trans,octa-cis-undecaprenyl diphosphate = [GlcNAc-(1-&gt;4)-Mur2Ac(oyl-L-Ala-gamma-D-Glu-L-Lys-D-Ala-D-Ala)](n+1)-di-trans,octa-cis-undecaprenyl diphosphate + di-trans,octa-cis-undecaprenyl diphosphate + H(+)</text>
        <dbReference type="Rhea" id="RHEA:23708"/>
        <dbReference type="Rhea" id="RHEA-COMP:9602"/>
        <dbReference type="Rhea" id="RHEA-COMP:9603"/>
        <dbReference type="ChEBI" id="CHEBI:15378"/>
        <dbReference type="ChEBI" id="CHEBI:58405"/>
        <dbReference type="ChEBI" id="CHEBI:60033"/>
        <dbReference type="ChEBI" id="CHEBI:78435"/>
        <dbReference type="EC" id="2.4.99.28"/>
    </reaction>
</comment>
<evidence type="ECO:0000256" key="16">
    <source>
        <dbReference type="ARBA" id="ARBA00034000"/>
    </source>
</evidence>
<keyword evidence="11" id="KW-0133">Cell shape</keyword>
<dbReference type="PANTHER" id="PTHR32282">
    <property type="entry name" value="BINDING PROTEIN TRANSPEPTIDASE, PUTATIVE-RELATED"/>
    <property type="match status" value="1"/>
</dbReference>
<comment type="similarity">
    <text evidence="4">In the N-terminal section; belongs to the glycosyltransferase 51 family.</text>
</comment>
<keyword evidence="14" id="KW-0511">Multifunctional enzyme</keyword>
<feature type="transmembrane region" description="Helical" evidence="18">
    <location>
        <begin position="21"/>
        <end position="46"/>
    </location>
</feature>
<evidence type="ECO:0000256" key="3">
    <source>
        <dbReference type="ARBA" id="ARBA00007090"/>
    </source>
</evidence>
<dbReference type="Gene3D" id="3.40.710.10">
    <property type="entry name" value="DD-peptidase/beta-lactamase superfamily"/>
    <property type="match status" value="1"/>
</dbReference>
<evidence type="ECO:0000313" key="22">
    <source>
        <dbReference type="Proteomes" id="UP001596958"/>
    </source>
</evidence>
<evidence type="ECO:0000256" key="10">
    <source>
        <dbReference type="ARBA" id="ARBA00022801"/>
    </source>
</evidence>
<dbReference type="InterPro" id="IPR012338">
    <property type="entry name" value="Beta-lactam/transpept-like"/>
</dbReference>
<evidence type="ECO:0000256" key="18">
    <source>
        <dbReference type="SAM" id="Phobius"/>
    </source>
</evidence>
<keyword evidence="6" id="KW-0121">Carboxypeptidase</keyword>
<feature type="domain" description="Penicillin-binding protein transpeptidase" evidence="19">
    <location>
        <begin position="432"/>
        <end position="670"/>
    </location>
</feature>
<comment type="catalytic activity">
    <reaction evidence="16">
        <text>Preferential cleavage: (Ac)2-L-Lys-D-Ala-|-D-Ala. Also transpeptidation of peptidyl-alanyl moieties that are N-acyl substituents of D-alanine.</text>
        <dbReference type="EC" id="3.4.16.4"/>
    </reaction>
</comment>
<evidence type="ECO:0000256" key="5">
    <source>
        <dbReference type="ARBA" id="ARBA00022475"/>
    </source>
</evidence>
<comment type="pathway">
    <text evidence="2">Cell wall biogenesis; peptidoglycan biosynthesis.</text>
</comment>
<evidence type="ECO:0000256" key="17">
    <source>
        <dbReference type="ARBA" id="ARBA00049902"/>
    </source>
</evidence>
<dbReference type="InterPro" id="IPR001264">
    <property type="entry name" value="Glyco_trans_51"/>
</dbReference>
<feature type="domain" description="Glycosyl transferase family 51" evidence="20">
    <location>
        <begin position="72"/>
        <end position="250"/>
    </location>
</feature>
<dbReference type="InterPro" id="IPR050396">
    <property type="entry name" value="Glycosyltr_51/Transpeptidase"/>
</dbReference>
<keyword evidence="13 18" id="KW-0472">Membrane</keyword>
<comment type="subcellular location">
    <subcellularLocation>
        <location evidence="1">Cell membrane</location>
    </subcellularLocation>
</comment>
<keyword evidence="18" id="KW-1133">Transmembrane helix</keyword>
<dbReference type="SUPFAM" id="SSF53955">
    <property type="entry name" value="Lysozyme-like"/>
    <property type="match status" value="1"/>
</dbReference>
<dbReference type="SUPFAM" id="SSF56601">
    <property type="entry name" value="beta-lactamase/transpeptidase-like"/>
    <property type="match status" value="1"/>
</dbReference>
<comment type="caution">
    <text evidence="21">The sequence shown here is derived from an EMBL/GenBank/DDBJ whole genome shotgun (WGS) entry which is preliminary data.</text>
</comment>
<gene>
    <name evidence="21" type="ORF">ACFQZS_00695</name>
</gene>
<evidence type="ECO:0000256" key="7">
    <source>
        <dbReference type="ARBA" id="ARBA00022670"/>
    </source>
</evidence>
<evidence type="ECO:0000259" key="20">
    <source>
        <dbReference type="Pfam" id="PF00912"/>
    </source>
</evidence>
<keyword evidence="22" id="KW-1185">Reference proteome</keyword>
<evidence type="ECO:0000256" key="1">
    <source>
        <dbReference type="ARBA" id="ARBA00004236"/>
    </source>
</evidence>
<evidence type="ECO:0000259" key="19">
    <source>
        <dbReference type="Pfam" id="PF00905"/>
    </source>
</evidence>
<evidence type="ECO:0000256" key="4">
    <source>
        <dbReference type="ARBA" id="ARBA00007739"/>
    </source>
</evidence>
<dbReference type="Proteomes" id="UP001596958">
    <property type="component" value="Unassembled WGS sequence"/>
</dbReference>
<protein>
    <submittedName>
        <fullName evidence="21">Penicillin-binding protein 1A</fullName>
    </submittedName>
</protein>
<dbReference type="InterPro" id="IPR036950">
    <property type="entry name" value="PBP_transglycosylase"/>
</dbReference>
<name>A0ABW2YT89_9SPHI</name>
<keyword evidence="10" id="KW-0378">Hydrolase</keyword>
<organism evidence="21 22">
    <name type="scientific">Mucilaginibacter calamicampi</name>
    <dbReference type="NCBI Taxonomy" id="1302352"/>
    <lineage>
        <taxon>Bacteria</taxon>
        <taxon>Pseudomonadati</taxon>
        <taxon>Bacteroidota</taxon>
        <taxon>Sphingobacteriia</taxon>
        <taxon>Sphingobacteriales</taxon>
        <taxon>Sphingobacteriaceae</taxon>
        <taxon>Mucilaginibacter</taxon>
    </lineage>
</organism>
<dbReference type="PANTHER" id="PTHR32282:SF11">
    <property type="entry name" value="PENICILLIN-BINDING PROTEIN 1B"/>
    <property type="match status" value="1"/>
</dbReference>
<dbReference type="EMBL" id="JBHTHU010000001">
    <property type="protein sequence ID" value="MFD0748638.1"/>
    <property type="molecule type" value="Genomic_DNA"/>
</dbReference>
<dbReference type="Gene3D" id="1.10.3810.10">
    <property type="entry name" value="Biosynthetic peptidoglycan transglycosylase-like"/>
    <property type="match status" value="1"/>
</dbReference>
<evidence type="ECO:0000256" key="9">
    <source>
        <dbReference type="ARBA" id="ARBA00022679"/>
    </source>
</evidence>
<dbReference type="InterPro" id="IPR023346">
    <property type="entry name" value="Lysozyme-like_dom_sf"/>
</dbReference>
<evidence type="ECO:0000256" key="2">
    <source>
        <dbReference type="ARBA" id="ARBA00004752"/>
    </source>
</evidence>
<dbReference type="Pfam" id="PF00912">
    <property type="entry name" value="Transgly"/>
    <property type="match status" value="1"/>
</dbReference>
<accession>A0ABW2YT89</accession>
<evidence type="ECO:0000256" key="8">
    <source>
        <dbReference type="ARBA" id="ARBA00022676"/>
    </source>
</evidence>
<keyword evidence="5" id="KW-1003">Cell membrane</keyword>
<evidence type="ECO:0000256" key="6">
    <source>
        <dbReference type="ARBA" id="ARBA00022645"/>
    </source>
</evidence>
<keyword evidence="18" id="KW-0812">Transmembrane</keyword>
<evidence type="ECO:0000256" key="13">
    <source>
        <dbReference type="ARBA" id="ARBA00023136"/>
    </source>
</evidence>
<sequence length="755" mass="84397">MNRPSKKNDQLTQQDIRRYNGYIWKFVATCFVIVVLLILSTSLGLFGPLPSLRELENPKSSQASSILAADNSIIGKYYEGENRTIVPYSKISPNVVNALVATEDNHFYDHSGIDFWRSFSIIAYNLVGSRQGGSTITQQLARNLFSDEERAKGFFARGFQKLKELIIAVRLEKHYTKQEIITMYLNTVDYGSHSNGVSAAASTFFNTTPDKLTPDQAALLVAVVNAPSYYAPVRHQERALSRRNFVLARMADEKFLSDNEVKELQQKPLGIDYHPVSHTEGLAPYFREELRKTVKSILASGNFVKSDGTPYDLNHDGLKIYTTIDATMQQYAEDAQREWMRKLQHQFNMEWKGVKLSAKVNNYDLRIKQGMRESERYRQLKTDGLTDEDIVKNFYTPDQLNIFTWKGSLDTLMKPIDSVAYAQMLLRNSLMSMDPTTGYVKAWVGGINFEHYKSDQVKVGARQVGSTAKPFTYATAIKNGYSPCMSLPNTPITITSPGAPDWTPRSAGKPIPGPLTLKSALAFSQNWVTARLMNEVTPQPVAEMIKSLGIKEPVPEVPSICLGVFDATVMEMTAAYSAFVNHGVWTEPTYLLRIEDKNGTPIYTNTPKVKQVMDEEVAYKMVDMLQGVVDIKGGTGNRVRWMFDLTGPIGGKTGTTNDNSDGWFIGVTPKLVTGIWTGCEKRDFHFRSLNNGEGANSALPIFGLYMQKVYANQALGIQKGIVFDPPKNPLTSPLDCSAYNQEVQGTGEVEKKLGF</sequence>
<evidence type="ECO:0000256" key="15">
    <source>
        <dbReference type="ARBA" id="ARBA00023316"/>
    </source>
</evidence>
<evidence type="ECO:0000256" key="14">
    <source>
        <dbReference type="ARBA" id="ARBA00023268"/>
    </source>
</evidence>
<dbReference type="RefSeq" id="WP_377096167.1">
    <property type="nucleotide sequence ID" value="NZ_JBHTHU010000001.1"/>
</dbReference>
<dbReference type="InterPro" id="IPR001460">
    <property type="entry name" value="PCN-bd_Tpept"/>
</dbReference>
<evidence type="ECO:0000313" key="21">
    <source>
        <dbReference type="EMBL" id="MFD0748638.1"/>
    </source>
</evidence>
<reference evidence="22" key="1">
    <citation type="journal article" date="2019" name="Int. J. Syst. Evol. Microbiol.">
        <title>The Global Catalogue of Microorganisms (GCM) 10K type strain sequencing project: providing services to taxonomists for standard genome sequencing and annotation.</title>
        <authorList>
            <consortium name="The Broad Institute Genomics Platform"/>
            <consortium name="The Broad Institute Genome Sequencing Center for Infectious Disease"/>
            <person name="Wu L."/>
            <person name="Ma J."/>
        </authorList>
    </citation>
    <scope>NUCLEOTIDE SEQUENCE [LARGE SCALE GENOMIC DNA]</scope>
    <source>
        <strain evidence="22">CCUG 63418</strain>
    </source>
</reference>
<keyword evidence="15" id="KW-0961">Cell wall biogenesis/degradation</keyword>
<comment type="similarity">
    <text evidence="3">In the C-terminal section; belongs to the transpeptidase family.</text>
</comment>
<keyword evidence="12" id="KW-0573">Peptidoglycan synthesis</keyword>
<proteinExistence type="inferred from homology"/>